<dbReference type="RefSeq" id="WP_155052866.1">
    <property type="nucleotide sequence ID" value="NZ_BAAAIB010000008.1"/>
</dbReference>
<evidence type="ECO:0000313" key="1">
    <source>
        <dbReference type="EMBL" id="MTH69833.1"/>
    </source>
</evidence>
<gene>
    <name evidence="1" type="ORF">GJ743_15790</name>
</gene>
<comment type="caution">
    <text evidence="1">The sequence shown here is derived from an EMBL/GenBank/DDBJ whole genome shotgun (WGS) entry which is preliminary data.</text>
</comment>
<dbReference type="Proteomes" id="UP000433071">
    <property type="component" value="Unassembled WGS sequence"/>
</dbReference>
<reference evidence="1 2" key="1">
    <citation type="submission" date="2019-11" db="EMBL/GenBank/DDBJ databases">
        <title>Agromyces kandeliae sp. nov., isolated from mangrove soil.</title>
        <authorList>
            <person name="Wang R."/>
        </authorList>
    </citation>
    <scope>NUCLEOTIDE SEQUENCE [LARGE SCALE GENOMIC DNA]</scope>
    <source>
        <strain evidence="1 2">JCM 11433</strain>
    </source>
</reference>
<protein>
    <submittedName>
        <fullName evidence="1">Uncharacterized protein</fullName>
    </submittedName>
</protein>
<dbReference type="AlphaFoldDB" id="A0A6I3MHP5"/>
<dbReference type="OrthoDB" id="8447555at2"/>
<name>A0A6I3MHP5_9MICO</name>
<accession>A0A6I3MHP5</accession>
<proteinExistence type="predicted"/>
<keyword evidence="2" id="KW-1185">Reference proteome</keyword>
<dbReference type="EMBL" id="WMLB01000036">
    <property type="protein sequence ID" value="MTH69833.1"/>
    <property type="molecule type" value="Genomic_DNA"/>
</dbReference>
<sequence length="178" mass="19578">MYDDDPTADMVGKRGFGVAVHLGQTSRREEIEEACKREIANTPWDSTDPVVVYCSGHDGRGALDGAEECQCARERSHRGWPWRRVVPRATGERRSRSRARRLSAVAVAAVAALGPIVRVARELEPAAAGREIRLHSRCFLALGRSAIDRELAEGLDFAYVIVHVYGDRTIVIGQDASP</sequence>
<evidence type="ECO:0000313" key="2">
    <source>
        <dbReference type="Proteomes" id="UP000433071"/>
    </source>
</evidence>
<organism evidence="1 2">
    <name type="scientific">Agromyces bracchium</name>
    <dbReference type="NCBI Taxonomy" id="88376"/>
    <lineage>
        <taxon>Bacteria</taxon>
        <taxon>Bacillati</taxon>
        <taxon>Actinomycetota</taxon>
        <taxon>Actinomycetes</taxon>
        <taxon>Micrococcales</taxon>
        <taxon>Microbacteriaceae</taxon>
        <taxon>Agromyces</taxon>
    </lineage>
</organism>